<keyword evidence="1" id="KW-0805">Transcription regulation</keyword>
<dbReference type="PROSITE" id="PS01124">
    <property type="entry name" value="HTH_ARAC_FAMILY_2"/>
    <property type="match status" value="1"/>
</dbReference>
<sequence length="316" mass="35492">MLPTDPERSGSEMGFTARGFLPRYRIGGDFVIRPGWTLGPRTIRDYELVYFPSGSRTRYQIADQTFALAGPCLILTPPGIEHAYIFDSDQPIRHQFIHFMLDQDGDAPLPHDHPIRSIPAHVPADRAPLVVQLVASALALAAAQPDRWRSRCAALLQVALDELAASAALPARYDQRSVPAAGLPPQIIRALAHIDEHLETELSIPALAADAGWTHEYFTRVFTAAVGLPPKQEVIRRRIDRACEYLLLEASSVKEIAFRVGFRNEAYFCRAFKRWKGVRPSEYRERYADPRLHRLYLAPAVAPEKRAHPLNVYLGD</sequence>
<dbReference type="EMBL" id="BOVJ01000218">
    <property type="protein sequence ID" value="GIQ66847.1"/>
    <property type="molecule type" value="Genomic_DNA"/>
</dbReference>
<dbReference type="InterPro" id="IPR050204">
    <property type="entry name" value="AraC_XylS_family_regulators"/>
</dbReference>
<proteinExistence type="predicted"/>
<dbReference type="InterPro" id="IPR003313">
    <property type="entry name" value="AraC-bd"/>
</dbReference>
<reference evidence="5 6" key="1">
    <citation type="submission" date="2021-04" db="EMBL/GenBank/DDBJ databases">
        <title>Draft genome sequence of Paenibacillus cisolokensis, LC2-13A.</title>
        <authorList>
            <person name="Uke A."/>
            <person name="Chhe C."/>
            <person name="Baramee S."/>
            <person name="Kosugi A."/>
        </authorList>
    </citation>
    <scope>NUCLEOTIDE SEQUENCE [LARGE SCALE GENOMIC DNA]</scope>
    <source>
        <strain evidence="5 6">LC2-13A</strain>
    </source>
</reference>
<name>A0ABQ4NF99_9BACL</name>
<dbReference type="Pfam" id="PF02311">
    <property type="entry name" value="AraC_binding"/>
    <property type="match status" value="1"/>
</dbReference>
<feature type="domain" description="HTH araC/xylS-type" evidence="4">
    <location>
        <begin position="188"/>
        <end position="286"/>
    </location>
</feature>
<evidence type="ECO:0000256" key="1">
    <source>
        <dbReference type="ARBA" id="ARBA00023015"/>
    </source>
</evidence>
<gene>
    <name evidence="5" type="ORF">PACILC2_54150</name>
</gene>
<dbReference type="InterPro" id="IPR020449">
    <property type="entry name" value="Tscrpt_reg_AraC-type_HTH"/>
</dbReference>
<dbReference type="SMART" id="SM00342">
    <property type="entry name" value="HTH_ARAC"/>
    <property type="match status" value="1"/>
</dbReference>
<evidence type="ECO:0000313" key="5">
    <source>
        <dbReference type="EMBL" id="GIQ66847.1"/>
    </source>
</evidence>
<dbReference type="InterPro" id="IPR009057">
    <property type="entry name" value="Homeodomain-like_sf"/>
</dbReference>
<evidence type="ECO:0000259" key="4">
    <source>
        <dbReference type="PROSITE" id="PS01124"/>
    </source>
</evidence>
<dbReference type="Gene3D" id="1.10.10.60">
    <property type="entry name" value="Homeodomain-like"/>
    <property type="match status" value="1"/>
</dbReference>
<dbReference type="Proteomes" id="UP000680304">
    <property type="component" value="Unassembled WGS sequence"/>
</dbReference>
<dbReference type="PANTHER" id="PTHR46796:SF6">
    <property type="entry name" value="ARAC SUBFAMILY"/>
    <property type="match status" value="1"/>
</dbReference>
<dbReference type="PANTHER" id="PTHR46796">
    <property type="entry name" value="HTH-TYPE TRANSCRIPTIONAL ACTIVATOR RHAS-RELATED"/>
    <property type="match status" value="1"/>
</dbReference>
<accession>A0ABQ4NF99</accession>
<keyword evidence="2" id="KW-0238">DNA-binding</keyword>
<dbReference type="Pfam" id="PF12833">
    <property type="entry name" value="HTH_18"/>
    <property type="match status" value="1"/>
</dbReference>
<keyword evidence="3" id="KW-0804">Transcription</keyword>
<evidence type="ECO:0000256" key="2">
    <source>
        <dbReference type="ARBA" id="ARBA00023125"/>
    </source>
</evidence>
<protein>
    <recommendedName>
        <fullName evidence="4">HTH araC/xylS-type domain-containing protein</fullName>
    </recommendedName>
</protein>
<dbReference type="RefSeq" id="WP_213531464.1">
    <property type="nucleotide sequence ID" value="NZ_BOVJ01000218.1"/>
</dbReference>
<evidence type="ECO:0000313" key="6">
    <source>
        <dbReference type="Proteomes" id="UP000680304"/>
    </source>
</evidence>
<comment type="caution">
    <text evidence="5">The sequence shown here is derived from an EMBL/GenBank/DDBJ whole genome shotgun (WGS) entry which is preliminary data.</text>
</comment>
<dbReference type="InterPro" id="IPR037923">
    <property type="entry name" value="HTH-like"/>
</dbReference>
<organism evidence="5 6">
    <name type="scientific">Paenibacillus cisolokensis</name>
    <dbReference type="NCBI Taxonomy" id="1658519"/>
    <lineage>
        <taxon>Bacteria</taxon>
        <taxon>Bacillati</taxon>
        <taxon>Bacillota</taxon>
        <taxon>Bacilli</taxon>
        <taxon>Bacillales</taxon>
        <taxon>Paenibacillaceae</taxon>
        <taxon>Paenibacillus</taxon>
    </lineage>
</organism>
<evidence type="ECO:0000256" key="3">
    <source>
        <dbReference type="ARBA" id="ARBA00023163"/>
    </source>
</evidence>
<keyword evidence="6" id="KW-1185">Reference proteome</keyword>
<dbReference type="SUPFAM" id="SSF46689">
    <property type="entry name" value="Homeodomain-like"/>
    <property type="match status" value="2"/>
</dbReference>
<dbReference type="SUPFAM" id="SSF51215">
    <property type="entry name" value="Regulatory protein AraC"/>
    <property type="match status" value="1"/>
</dbReference>
<dbReference type="InterPro" id="IPR018060">
    <property type="entry name" value="HTH_AraC"/>
</dbReference>
<dbReference type="PRINTS" id="PR00032">
    <property type="entry name" value="HTHARAC"/>
</dbReference>